<protein>
    <submittedName>
        <fullName evidence="1">Uncharacterized protein</fullName>
    </submittedName>
</protein>
<dbReference type="Proteomes" id="UP001319803">
    <property type="component" value="Chromosome"/>
</dbReference>
<organism evidence="1 2">
    <name type="scientific">cyanobacterium endosymbiont of Braarudosphaera bigelowii</name>
    <dbReference type="NCBI Taxonomy" id="1285375"/>
    <lineage>
        <taxon>Bacteria</taxon>
        <taxon>Bacillati</taxon>
        <taxon>Cyanobacteriota</taxon>
        <taxon>Cyanophyceae</taxon>
        <taxon>Oscillatoriophycideae</taxon>
        <taxon>Chroococcales</taxon>
        <taxon>Aphanothecaceae</taxon>
        <taxon>Candidatus Atelocyanobacterium</taxon>
        <taxon>Candidatus Atelocyanobacterium thalassae</taxon>
    </lineage>
</organism>
<evidence type="ECO:0000313" key="1">
    <source>
        <dbReference type="EMBL" id="BDA39316.1"/>
    </source>
</evidence>
<reference evidence="1 2" key="1">
    <citation type="submission" date="2021-08" db="EMBL/GenBank/DDBJ databases">
        <title>Endosymbiont genome of Braarudosphaera bigelowii.</title>
        <authorList>
            <person name="Suzuki S."/>
            <person name="Ishida K."/>
        </authorList>
    </citation>
    <scope>NUCLEOTIDE SEQUENCE [LARGE SCALE GENOMIC DNA]</scope>
    <source>
        <strain evidence="1">CPSB-1</strain>
    </source>
</reference>
<sequence>MIIVMKGNSPINETERVSTEIENWGLTPKKILVNTKLLLSQ</sequence>
<dbReference type="EMBL" id="AP024987">
    <property type="protein sequence ID" value="BDA39316.1"/>
    <property type="molecule type" value="Genomic_DNA"/>
</dbReference>
<evidence type="ECO:0000313" key="2">
    <source>
        <dbReference type="Proteomes" id="UP001319803"/>
    </source>
</evidence>
<name>A0ABM7U3Y2_9CHRO</name>
<gene>
    <name evidence="1" type="ORF">CPARK_000015500</name>
</gene>
<keyword evidence="2" id="KW-1185">Reference proteome</keyword>
<proteinExistence type="predicted"/>
<accession>A0ABM7U3Y2</accession>